<organism evidence="2 3">
    <name type="scientific">Ceratodon purpureus</name>
    <name type="common">Fire moss</name>
    <name type="synonym">Dicranum purpureum</name>
    <dbReference type="NCBI Taxonomy" id="3225"/>
    <lineage>
        <taxon>Eukaryota</taxon>
        <taxon>Viridiplantae</taxon>
        <taxon>Streptophyta</taxon>
        <taxon>Embryophyta</taxon>
        <taxon>Bryophyta</taxon>
        <taxon>Bryophytina</taxon>
        <taxon>Bryopsida</taxon>
        <taxon>Dicranidae</taxon>
        <taxon>Pseudoditrichales</taxon>
        <taxon>Ditrichaceae</taxon>
        <taxon>Ceratodon</taxon>
    </lineage>
</organism>
<keyword evidence="3" id="KW-1185">Reference proteome</keyword>
<evidence type="ECO:0000313" key="2">
    <source>
        <dbReference type="EMBL" id="KAG0563322.1"/>
    </source>
</evidence>
<keyword evidence="1" id="KW-1133">Transmembrane helix</keyword>
<dbReference type="AlphaFoldDB" id="A0A8T0H2I5"/>
<dbReference type="EMBL" id="CM026429">
    <property type="protein sequence ID" value="KAG0563322.1"/>
    <property type="molecule type" value="Genomic_DNA"/>
</dbReference>
<keyword evidence="1" id="KW-0472">Membrane</keyword>
<feature type="transmembrane region" description="Helical" evidence="1">
    <location>
        <begin position="75"/>
        <end position="95"/>
    </location>
</feature>
<sequence>MSKKLFWSDYAKVRFAEAKIAHRLHLVFGLFWSWFLKSLQDASCCAGVLVVMVAHVSVVYSRVCGLLSGVLGTNALLVSLSIRSVGCFVFFRFLVKQLEHS</sequence>
<evidence type="ECO:0000256" key="1">
    <source>
        <dbReference type="SAM" id="Phobius"/>
    </source>
</evidence>
<protein>
    <submittedName>
        <fullName evidence="2">Uncharacterized protein</fullName>
    </submittedName>
</protein>
<comment type="caution">
    <text evidence="2">The sequence shown here is derived from an EMBL/GenBank/DDBJ whole genome shotgun (WGS) entry which is preliminary data.</text>
</comment>
<evidence type="ECO:0000313" key="3">
    <source>
        <dbReference type="Proteomes" id="UP000822688"/>
    </source>
</evidence>
<gene>
    <name evidence="2" type="ORF">KC19_8G021600</name>
</gene>
<name>A0A8T0H2I5_CERPU</name>
<reference evidence="2" key="1">
    <citation type="submission" date="2020-06" db="EMBL/GenBank/DDBJ databases">
        <title>WGS assembly of Ceratodon purpureus strain R40.</title>
        <authorList>
            <person name="Carey S.B."/>
            <person name="Jenkins J."/>
            <person name="Shu S."/>
            <person name="Lovell J.T."/>
            <person name="Sreedasyam A."/>
            <person name="Maumus F."/>
            <person name="Tiley G.P."/>
            <person name="Fernandez-Pozo N."/>
            <person name="Barry K."/>
            <person name="Chen C."/>
            <person name="Wang M."/>
            <person name="Lipzen A."/>
            <person name="Daum C."/>
            <person name="Saski C.A."/>
            <person name="Payton A.C."/>
            <person name="Mcbreen J.C."/>
            <person name="Conrad R.E."/>
            <person name="Kollar L.M."/>
            <person name="Olsson S."/>
            <person name="Huttunen S."/>
            <person name="Landis J.B."/>
            <person name="Wickett N.J."/>
            <person name="Johnson M.G."/>
            <person name="Rensing S.A."/>
            <person name="Grimwood J."/>
            <person name="Schmutz J."/>
            <person name="Mcdaniel S.F."/>
        </authorList>
    </citation>
    <scope>NUCLEOTIDE SEQUENCE</scope>
    <source>
        <strain evidence="2">R40</strain>
    </source>
</reference>
<proteinExistence type="predicted"/>
<feature type="transmembrane region" description="Helical" evidence="1">
    <location>
        <begin position="43"/>
        <end position="63"/>
    </location>
</feature>
<dbReference type="Proteomes" id="UP000822688">
    <property type="component" value="Chromosome 8"/>
</dbReference>
<keyword evidence="1" id="KW-0812">Transmembrane</keyword>
<accession>A0A8T0H2I5</accession>